<proteinExistence type="inferred from homology"/>
<evidence type="ECO:0000313" key="6">
    <source>
        <dbReference type="EMBL" id="MFC3909557.1"/>
    </source>
</evidence>
<dbReference type="InterPro" id="IPR036388">
    <property type="entry name" value="WH-like_DNA-bd_sf"/>
</dbReference>
<dbReference type="Proteomes" id="UP001595758">
    <property type="component" value="Unassembled WGS sequence"/>
</dbReference>
<accession>A0ABV8CH54</accession>
<dbReference type="SUPFAM" id="SSF46785">
    <property type="entry name" value="Winged helix' DNA-binding domain"/>
    <property type="match status" value="1"/>
</dbReference>
<comment type="caution">
    <text evidence="6">The sequence shown here is derived from an EMBL/GenBank/DDBJ whole genome shotgun (WGS) entry which is preliminary data.</text>
</comment>
<feature type="domain" description="HTH lysR-type" evidence="5">
    <location>
        <begin position="4"/>
        <end position="61"/>
    </location>
</feature>
<protein>
    <submittedName>
        <fullName evidence="6">LysR family transcriptional regulator</fullName>
    </submittedName>
</protein>
<dbReference type="EMBL" id="JBHSAB010000024">
    <property type="protein sequence ID" value="MFC3909557.1"/>
    <property type="molecule type" value="Genomic_DNA"/>
</dbReference>
<dbReference type="PRINTS" id="PR00039">
    <property type="entry name" value="HTHLYSR"/>
</dbReference>
<keyword evidence="3" id="KW-0238">DNA-binding</keyword>
<keyword evidence="7" id="KW-1185">Reference proteome</keyword>
<organism evidence="6 7">
    <name type="scientific">Legionella dresdenensis</name>
    <dbReference type="NCBI Taxonomy" id="450200"/>
    <lineage>
        <taxon>Bacteria</taxon>
        <taxon>Pseudomonadati</taxon>
        <taxon>Pseudomonadota</taxon>
        <taxon>Gammaproteobacteria</taxon>
        <taxon>Legionellales</taxon>
        <taxon>Legionellaceae</taxon>
        <taxon>Legionella</taxon>
    </lineage>
</organism>
<dbReference type="PROSITE" id="PS50931">
    <property type="entry name" value="HTH_LYSR"/>
    <property type="match status" value="1"/>
</dbReference>
<keyword evidence="4" id="KW-0804">Transcription</keyword>
<comment type="similarity">
    <text evidence="1">Belongs to the LysR transcriptional regulatory family.</text>
</comment>
<evidence type="ECO:0000259" key="5">
    <source>
        <dbReference type="PROSITE" id="PS50931"/>
    </source>
</evidence>
<dbReference type="InterPro" id="IPR000847">
    <property type="entry name" value="LysR_HTH_N"/>
</dbReference>
<sequence length="297" mass="33774">MTYYTLKQLKIFIAVANHASISSAARALHLSQPAVSQQIHKLETQLAKILFEFIGKKIYLTHEGNILLEYAKKIIEQADLFEQACFSAHHEINGKLKVAVGISLQRVFFKAIAQFISQHPSVQFEFGDGDRATQLKHLYENKVDFYLVVHPVNQIKYTSEKIVDLPMTFIMSPQHHLANKNRITSADLAEETFIICHEGSANYDQLNSLLKKRRNSPWLIQINDQNAIKSAVMANLGISVLPDSMLEFELKHNLLKSFVIADYTNPVTGAFWVQHVDKQLSPTAEAFKSFLFNQGFR</sequence>
<evidence type="ECO:0000256" key="2">
    <source>
        <dbReference type="ARBA" id="ARBA00023015"/>
    </source>
</evidence>
<dbReference type="Pfam" id="PF00126">
    <property type="entry name" value="HTH_1"/>
    <property type="match status" value="1"/>
</dbReference>
<dbReference type="PANTHER" id="PTHR30126:SF5">
    <property type="entry name" value="HTH-TYPE TRANSCRIPTIONAL ACTIVATOR CMPR"/>
    <property type="match status" value="1"/>
</dbReference>
<evidence type="ECO:0000313" key="7">
    <source>
        <dbReference type="Proteomes" id="UP001595758"/>
    </source>
</evidence>
<keyword evidence="2" id="KW-0805">Transcription regulation</keyword>
<dbReference type="RefSeq" id="WP_382343885.1">
    <property type="nucleotide sequence ID" value="NZ_JBHSAB010000024.1"/>
</dbReference>
<evidence type="ECO:0000256" key="4">
    <source>
        <dbReference type="ARBA" id="ARBA00023163"/>
    </source>
</evidence>
<evidence type="ECO:0000256" key="3">
    <source>
        <dbReference type="ARBA" id="ARBA00023125"/>
    </source>
</evidence>
<dbReference type="PANTHER" id="PTHR30126">
    <property type="entry name" value="HTH-TYPE TRANSCRIPTIONAL REGULATOR"/>
    <property type="match status" value="1"/>
</dbReference>
<dbReference type="SUPFAM" id="SSF53850">
    <property type="entry name" value="Periplasmic binding protein-like II"/>
    <property type="match status" value="1"/>
</dbReference>
<gene>
    <name evidence="6" type="ORF">ACFORL_10795</name>
</gene>
<dbReference type="Gene3D" id="3.40.190.290">
    <property type="match status" value="1"/>
</dbReference>
<dbReference type="Pfam" id="PF03466">
    <property type="entry name" value="LysR_substrate"/>
    <property type="match status" value="1"/>
</dbReference>
<dbReference type="InterPro" id="IPR005119">
    <property type="entry name" value="LysR_subst-bd"/>
</dbReference>
<dbReference type="Gene3D" id="1.10.10.10">
    <property type="entry name" value="Winged helix-like DNA-binding domain superfamily/Winged helix DNA-binding domain"/>
    <property type="match status" value="1"/>
</dbReference>
<dbReference type="InterPro" id="IPR036390">
    <property type="entry name" value="WH_DNA-bd_sf"/>
</dbReference>
<reference evidence="7" key="1">
    <citation type="journal article" date="2019" name="Int. J. Syst. Evol. Microbiol.">
        <title>The Global Catalogue of Microorganisms (GCM) 10K type strain sequencing project: providing services to taxonomists for standard genome sequencing and annotation.</title>
        <authorList>
            <consortium name="The Broad Institute Genomics Platform"/>
            <consortium name="The Broad Institute Genome Sequencing Center for Infectious Disease"/>
            <person name="Wu L."/>
            <person name="Ma J."/>
        </authorList>
    </citation>
    <scope>NUCLEOTIDE SEQUENCE [LARGE SCALE GENOMIC DNA]</scope>
    <source>
        <strain evidence="7">CCUG 59858</strain>
    </source>
</reference>
<name>A0ABV8CH54_9GAMM</name>
<evidence type="ECO:0000256" key="1">
    <source>
        <dbReference type="ARBA" id="ARBA00009437"/>
    </source>
</evidence>